<dbReference type="GO" id="GO:0003677">
    <property type="term" value="F:DNA binding"/>
    <property type="evidence" value="ECO:0007669"/>
    <property type="project" value="UniProtKB-KW"/>
</dbReference>
<dbReference type="AlphaFoldDB" id="A0A9W8CRU5"/>
<dbReference type="PANTHER" id="PTHR28680">
    <property type="entry name" value="CENTROMERE PROTEIN X"/>
    <property type="match status" value="1"/>
</dbReference>
<dbReference type="GO" id="GO:0071821">
    <property type="term" value="C:FANCM-MHF complex"/>
    <property type="evidence" value="ECO:0007669"/>
    <property type="project" value="TreeGrafter"/>
</dbReference>
<evidence type="ECO:0000313" key="7">
    <source>
        <dbReference type="EMBL" id="KAJ1723189.1"/>
    </source>
</evidence>
<proteinExistence type="inferred from homology"/>
<dbReference type="Proteomes" id="UP001149813">
    <property type="component" value="Unassembled WGS sequence"/>
</dbReference>
<evidence type="ECO:0008006" key="9">
    <source>
        <dbReference type="Google" id="ProtNLM"/>
    </source>
</evidence>
<dbReference type="OrthoDB" id="2500381at2759"/>
<evidence type="ECO:0000256" key="4">
    <source>
        <dbReference type="ARBA" id="ARBA00023125"/>
    </source>
</evidence>
<dbReference type="Pfam" id="PF09415">
    <property type="entry name" value="CENP-X"/>
    <property type="match status" value="1"/>
</dbReference>
<name>A0A9W8CRU5_9FUNG</name>
<dbReference type="GO" id="GO:0051382">
    <property type="term" value="P:kinetochore assembly"/>
    <property type="evidence" value="ECO:0007669"/>
    <property type="project" value="InterPro"/>
</dbReference>
<accession>A0A9W8CRU5</accession>
<dbReference type="GO" id="GO:0006281">
    <property type="term" value="P:DNA repair"/>
    <property type="evidence" value="ECO:0007669"/>
    <property type="project" value="UniProtKB-KW"/>
</dbReference>
<comment type="subcellular location">
    <subcellularLocation>
        <location evidence="1">Nucleus</location>
    </subcellularLocation>
</comment>
<evidence type="ECO:0000256" key="6">
    <source>
        <dbReference type="ARBA" id="ARBA00023242"/>
    </source>
</evidence>
<keyword evidence="4" id="KW-0238">DNA-binding</keyword>
<comment type="similarity">
    <text evidence="2">Belongs to the CENP-X/MHF2 family.</text>
</comment>
<comment type="caution">
    <text evidence="7">The sequence shown here is derived from an EMBL/GenBank/DDBJ whole genome shotgun (WGS) entry which is preliminary data.</text>
</comment>
<evidence type="ECO:0000256" key="5">
    <source>
        <dbReference type="ARBA" id="ARBA00023204"/>
    </source>
</evidence>
<evidence type="ECO:0000313" key="8">
    <source>
        <dbReference type="Proteomes" id="UP001149813"/>
    </source>
</evidence>
<dbReference type="GO" id="GO:0031297">
    <property type="term" value="P:replication fork processing"/>
    <property type="evidence" value="ECO:0007669"/>
    <property type="project" value="TreeGrafter"/>
</dbReference>
<protein>
    <recommendedName>
        <fullName evidence="9">Centromere protein X</fullName>
    </recommendedName>
</protein>
<keyword evidence="8" id="KW-1185">Reference proteome</keyword>
<dbReference type="Gene3D" id="6.10.130.30">
    <property type="match status" value="1"/>
</dbReference>
<sequence>MDEYARVNIEAVEAIFKSVWKKSNTSIKGDALEMSAEFLLLFAKEAIERAKASRADPNSDIPVDESDLERVLAQLMLDF</sequence>
<keyword evidence="3" id="KW-0227">DNA damage</keyword>
<dbReference type="EMBL" id="JANBOJ010000077">
    <property type="protein sequence ID" value="KAJ1723189.1"/>
    <property type="molecule type" value="Genomic_DNA"/>
</dbReference>
<dbReference type="GO" id="GO:0000712">
    <property type="term" value="P:resolution of meiotic recombination intermediates"/>
    <property type="evidence" value="ECO:0007669"/>
    <property type="project" value="TreeGrafter"/>
</dbReference>
<reference evidence="7" key="1">
    <citation type="submission" date="2022-07" db="EMBL/GenBank/DDBJ databases">
        <title>Phylogenomic reconstructions and comparative analyses of Kickxellomycotina fungi.</title>
        <authorList>
            <person name="Reynolds N.K."/>
            <person name="Stajich J.E."/>
            <person name="Barry K."/>
            <person name="Grigoriev I.V."/>
            <person name="Crous P."/>
            <person name="Smith M.E."/>
        </authorList>
    </citation>
    <scope>NUCLEOTIDE SEQUENCE</scope>
    <source>
        <strain evidence="7">NBRC 32514</strain>
    </source>
</reference>
<evidence type="ECO:0000256" key="1">
    <source>
        <dbReference type="ARBA" id="ARBA00004123"/>
    </source>
</evidence>
<keyword evidence="6" id="KW-0539">Nucleus</keyword>
<organism evidence="7 8">
    <name type="scientific">Coemansia erecta</name>
    <dbReference type="NCBI Taxonomy" id="147472"/>
    <lineage>
        <taxon>Eukaryota</taxon>
        <taxon>Fungi</taxon>
        <taxon>Fungi incertae sedis</taxon>
        <taxon>Zoopagomycota</taxon>
        <taxon>Kickxellomycotina</taxon>
        <taxon>Kickxellomycetes</taxon>
        <taxon>Kickxellales</taxon>
        <taxon>Kickxellaceae</taxon>
        <taxon>Coemansia</taxon>
    </lineage>
</organism>
<evidence type="ECO:0000256" key="3">
    <source>
        <dbReference type="ARBA" id="ARBA00022763"/>
    </source>
</evidence>
<dbReference type="CDD" id="cd22921">
    <property type="entry name" value="HFD_CENP-X"/>
    <property type="match status" value="1"/>
</dbReference>
<keyword evidence="5" id="KW-0234">DNA repair</keyword>
<dbReference type="InterPro" id="IPR018552">
    <property type="entry name" value="CENP-X"/>
</dbReference>
<gene>
    <name evidence="7" type="ORF">LPJ53_002451</name>
</gene>
<evidence type="ECO:0000256" key="2">
    <source>
        <dbReference type="ARBA" id="ARBA00009359"/>
    </source>
</evidence>
<dbReference type="PANTHER" id="PTHR28680:SF1">
    <property type="entry name" value="CENTROMERE PROTEIN X"/>
    <property type="match status" value="1"/>
</dbReference>